<dbReference type="InterPro" id="IPR000064">
    <property type="entry name" value="NLP_P60_dom"/>
</dbReference>
<comment type="similarity">
    <text evidence="1">Belongs to the peptidase C40 family.</text>
</comment>
<feature type="domain" description="NlpC/P60" evidence="6">
    <location>
        <begin position="33"/>
        <end position="155"/>
    </location>
</feature>
<dbReference type="PROSITE" id="PS51935">
    <property type="entry name" value="NLPC_P60"/>
    <property type="match status" value="1"/>
</dbReference>
<dbReference type="Gene3D" id="3.90.1720.10">
    <property type="entry name" value="endopeptidase domain like (from Nostoc punctiforme)"/>
    <property type="match status" value="1"/>
</dbReference>
<evidence type="ECO:0000256" key="3">
    <source>
        <dbReference type="ARBA" id="ARBA00022801"/>
    </source>
</evidence>
<keyword evidence="5" id="KW-0732">Signal</keyword>
<evidence type="ECO:0000313" key="7">
    <source>
        <dbReference type="EMBL" id="MFC4409588.1"/>
    </source>
</evidence>
<keyword evidence="8" id="KW-1185">Reference proteome</keyword>
<evidence type="ECO:0000259" key="6">
    <source>
        <dbReference type="PROSITE" id="PS51935"/>
    </source>
</evidence>
<comment type="caution">
    <text evidence="7">The sequence shown here is derived from an EMBL/GenBank/DDBJ whole genome shotgun (WGS) entry which is preliminary data.</text>
</comment>
<dbReference type="RefSeq" id="WP_378152491.1">
    <property type="nucleotide sequence ID" value="NZ_JBHSEC010000003.1"/>
</dbReference>
<protein>
    <submittedName>
        <fullName evidence="7">C40 family peptidase</fullName>
    </submittedName>
</protein>
<dbReference type="PANTHER" id="PTHR47053">
    <property type="entry name" value="MUREIN DD-ENDOPEPTIDASE MEPH-RELATED"/>
    <property type="match status" value="1"/>
</dbReference>
<dbReference type="InterPro" id="IPR051202">
    <property type="entry name" value="Peptidase_C40"/>
</dbReference>
<proteinExistence type="inferred from homology"/>
<reference evidence="8" key="1">
    <citation type="journal article" date="2019" name="Int. J. Syst. Evol. Microbiol.">
        <title>The Global Catalogue of Microorganisms (GCM) 10K type strain sequencing project: providing services to taxonomists for standard genome sequencing and annotation.</title>
        <authorList>
            <consortium name="The Broad Institute Genomics Platform"/>
            <consortium name="The Broad Institute Genome Sequencing Center for Infectious Disease"/>
            <person name="Wu L."/>
            <person name="Ma J."/>
        </authorList>
    </citation>
    <scope>NUCLEOTIDE SEQUENCE [LARGE SCALE GENOMIC DNA]</scope>
    <source>
        <strain evidence="8">CCUG 59778</strain>
    </source>
</reference>
<keyword evidence="2" id="KW-0645">Protease</keyword>
<dbReference type="SUPFAM" id="SSF54001">
    <property type="entry name" value="Cysteine proteinases"/>
    <property type="match status" value="1"/>
</dbReference>
<feature type="chain" id="PRO_5047303504" evidence="5">
    <location>
        <begin position="31"/>
        <end position="165"/>
    </location>
</feature>
<feature type="signal peptide" evidence="5">
    <location>
        <begin position="1"/>
        <end position="30"/>
    </location>
</feature>
<dbReference type="Proteomes" id="UP001595817">
    <property type="component" value="Unassembled WGS sequence"/>
</dbReference>
<name>A0ABV8X2H5_9LACT</name>
<evidence type="ECO:0000256" key="1">
    <source>
        <dbReference type="ARBA" id="ARBA00007074"/>
    </source>
</evidence>
<dbReference type="InterPro" id="IPR038765">
    <property type="entry name" value="Papain-like_cys_pep_sf"/>
</dbReference>
<dbReference type="PANTHER" id="PTHR47053:SF1">
    <property type="entry name" value="MUREIN DD-ENDOPEPTIDASE MEPH-RELATED"/>
    <property type="match status" value="1"/>
</dbReference>
<evidence type="ECO:0000256" key="5">
    <source>
        <dbReference type="SAM" id="SignalP"/>
    </source>
</evidence>
<gene>
    <name evidence="7" type="ORF">ACFOZY_03945</name>
</gene>
<evidence type="ECO:0000256" key="4">
    <source>
        <dbReference type="ARBA" id="ARBA00022807"/>
    </source>
</evidence>
<organism evidence="7 8">
    <name type="scientific">Chungangia koreensis</name>
    <dbReference type="NCBI Taxonomy" id="752657"/>
    <lineage>
        <taxon>Bacteria</taxon>
        <taxon>Bacillati</taxon>
        <taxon>Bacillota</taxon>
        <taxon>Bacilli</taxon>
        <taxon>Lactobacillales</taxon>
        <taxon>Chungangia</taxon>
    </lineage>
</organism>
<dbReference type="Pfam" id="PF00877">
    <property type="entry name" value="NLPC_P60"/>
    <property type="match status" value="1"/>
</dbReference>
<evidence type="ECO:0000256" key="2">
    <source>
        <dbReference type="ARBA" id="ARBA00022670"/>
    </source>
</evidence>
<accession>A0ABV8X2H5</accession>
<keyword evidence="3" id="KW-0378">Hydrolase</keyword>
<keyword evidence="4" id="KW-0788">Thiol protease</keyword>
<evidence type="ECO:0000313" key="8">
    <source>
        <dbReference type="Proteomes" id="UP001595817"/>
    </source>
</evidence>
<sequence length="165" mass="17640">MRNNVAKKFFVVFSLVIMFAAGPFTGSAEAAASVDADKMTKVAKSLIGTRYVYGGTSTKGFDCSGFIGYVFDSVGVDLPRTSSAMYATGDKVEKKDLEPGDLVFFNTSGRGVSHVGVYIGDGKFAHASSSRGVRVDKLNDPYYWGKRYVGAKRVADAVMVASAEK</sequence>
<dbReference type="EMBL" id="JBHSEC010000003">
    <property type="protein sequence ID" value="MFC4409588.1"/>
    <property type="molecule type" value="Genomic_DNA"/>
</dbReference>